<feature type="region of interest" description="Disordered" evidence="5">
    <location>
        <begin position="327"/>
        <end position="364"/>
    </location>
</feature>
<feature type="region of interest" description="Disordered" evidence="5">
    <location>
        <begin position="578"/>
        <end position="641"/>
    </location>
</feature>
<dbReference type="PANTHER" id="PTHR12534">
    <property type="entry name" value="30S RIBOSOMAL PROTEIN S2 PROKARYOTIC AND ORGANELLAR"/>
    <property type="match status" value="1"/>
</dbReference>
<dbReference type="PROSITE" id="PS00962">
    <property type="entry name" value="RIBOSOMAL_S2_1"/>
    <property type="match status" value="1"/>
</dbReference>
<organism evidence="6 7">
    <name type="scientific">Elsinoe batatas</name>
    <dbReference type="NCBI Taxonomy" id="2601811"/>
    <lineage>
        <taxon>Eukaryota</taxon>
        <taxon>Fungi</taxon>
        <taxon>Dikarya</taxon>
        <taxon>Ascomycota</taxon>
        <taxon>Pezizomycotina</taxon>
        <taxon>Dothideomycetes</taxon>
        <taxon>Dothideomycetidae</taxon>
        <taxon>Myriangiales</taxon>
        <taxon>Elsinoaceae</taxon>
        <taxon>Elsinoe</taxon>
    </lineage>
</organism>
<evidence type="ECO:0000256" key="3">
    <source>
        <dbReference type="ARBA" id="ARBA00023274"/>
    </source>
</evidence>
<evidence type="ECO:0000313" key="7">
    <source>
        <dbReference type="Proteomes" id="UP000809789"/>
    </source>
</evidence>
<keyword evidence="7" id="KW-1185">Reference proteome</keyword>
<accession>A0A8K0L0I1</accession>
<dbReference type="NCBIfam" id="TIGR01011">
    <property type="entry name" value="rpsB_bact"/>
    <property type="match status" value="1"/>
</dbReference>
<gene>
    <name evidence="6" type="ORF">KVT40_007137</name>
</gene>
<protein>
    <recommendedName>
        <fullName evidence="8">Ribosomal protein S2</fullName>
    </recommendedName>
</protein>
<dbReference type="PANTHER" id="PTHR12534:SF0">
    <property type="entry name" value="SMALL RIBOSOMAL SUBUNIT PROTEIN US2M"/>
    <property type="match status" value="1"/>
</dbReference>
<dbReference type="GO" id="GO:0006412">
    <property type="term" value="P:translation"/>
    <property type="evidence" value="ECO:0007669"/>
    <property type="project" value="InterPro"/>
</dbReference>
<feature type="compositionally biased region" description="Acidic residues" evidence="5">
    <location>
        <begin position="588"/>
        <end position="599"/>
    </location>
</feature>
<comment type="caution">
    <text evidence="6">The sequence shown here is derived from an EMBL/GenBank/DDBJ whole genome shotgun (WGS) entry which is preliminary data.</text>
</comment>
<evidence type="ECO:0000256" key="4">
    <source>
        <dbReference type="RuleBase" id="RU003631"/>
    </source>
</evidence>
<reference evidence="6" key="1">
    <citation type="submission" date="2021-07" db="EMBL/GenBank/DDBJ databases">
        <title>Elsinoe batatas strain:CRI-CJ2 Genome sequencing and assembly.</title>
        <authorList>
            <person name="Huang L."/>
        </authorList>
    </citation>
    <scope>NUCLEOTIDE SEQUENCE</scope>
    <source>
        <strain evidence="6">CRI-CJ2</strain>
    </source>
</reference>
<feature type="compositionally biased region" description="Basic and acidic residues" evidence="5">
    <location>
        <begin position="578"/>
        <end position="587"/>
    </location>
</feature>
<dbReference type="GO" id="GO:0003735">
    <property type="term" value="F:structural constituent of ribosome"/>
    <property type="evidence" value="ECO:0007669"/>
    <property type="project" value="InterPro"/>
</dbReference>
<dbReference type="InterPro" id="IPR018130">
    <property type="entry name" value="Ribosomal_uS2_CS"/>
</dbReference>
<keyword evidence="2 4" id="KW-0689">Ribosomal protein</keyword>
<feature type="compositionally biased region" description="Acidic residues" evidence="5">
    <location>
        <begin position="339"/>
        <end position="351"/>
    </location>
</feature>
<sequence length="641" mass="70281">MITRQLALRRGRIALAKPSSPAWRRALATAVDQHTSSMPTADPVNLDLPSQSASSTRVPQTSLRPGLDPKYGRFALDYEESQAFRKKTRSLGTQLTPHYRPRELISKPPGPSDVTLEALMAAQSHFGHATGLWHPGNARYIYGVRSGIHIISLDVTASHLRRAAKIVRNTTSMGGLVLFVGTRDGQSQSVVRAAELAGGCHLFDRWIPGSITNAHQILANCRKTVRDMEGNDVPGFEDQLGKHPALKPDLVVVLNPLENYVLLRECRQHNIPTIGVVDTDCNPTWVTYPIPANDDSRRCTNFIAGVLGRAGQEGIKARAEFVAEFGASPHEQGHQLELASDEAGEEGEEDLANPKPSPYEDQEARKVQAINKTRNATSADEDGLLGPIELLDEAQTNAAFYINELSDESDLATDILAADFIHSPPDHALTDADLTEAESHLTEAGIMVDGSLTSPLTQLTPEEGRRLEALAEEANNEQITEEEAANLIRDANAVVARGLQISMPTVQDTTGSALRKMREAEDPSLARLVAIKRRALGETLSPADLKVLESVEAEEREVRKRVHETGVETIKQLTKAIEEADQEAKDIEIEEADEEDEMGREEYAERERSRTAHFDDPDEDGVGPIRKNRRGGDRRGGGIER</sequence>
<evidence type="ECO:0000256" key="5">
    <source>
        <dbReference type="SAM" id="MobiDB-lite"/>
    </source>
</evidence>
<feature type="compositionally biased region" description="Basic and acidic residues" evidence="5">
    <location>
        <begin position="630"/>
        <end position="641"/>
    </location>
</feature>
<dbReference type="EMBL" id="JAESVG020000008">
    <property type="protein sequence ID" value="KAG8625386.1"/>
    <property type="molecule type" value="Genomic_DNA"/>
</dbReference>
<dbReference type="InterPro" id="IPR005706">
    <property type="entry name" value="Ribosomal_uS2_bac/mit/plastid"/>
</dbReference>
<dbReference type="Pfam" id="PF00318">
    <property type="entry name" value="Ribosomal_S2"/>
    <property type="match status" value="1"/>
</dbReference>
<dbReference type="PROSITE" id="PS00963">
    <property type="entry name" value="RIBOSOMAL_S2_2"/>
    <property type="match status" value="1"/>
</dbReference>
<dbReference type="SUPFAM" id="SSF52313">
    <property type="entry name" value="Ribosomal protein S2"/>
    <property type="match status" value="1"/>
</dbReference>
<dbReference type="CDD" id="cd01425">
    <property type="entry name" value="RPS2"/>
    <property type="match status" value="1"/>
</dbReference>
<feature type="region of interest" description="Disordered" evidence="5">
    <location>
        <begin position="34"/>
        <end position="64"/>
    </location>
</feature>
<dbReference type="OrthoDB" id="2320368at2759"/>
<dbReference type="PRINTS" id="PR00395">
    <property type="entry name" value="RIBOSOMALS2"/>
</dbReference>
<evidence type="ECO:0000256" key="1">
    <source>
        <dbReference type="ARBA" id="ARBA00006242"/>
    </source>
</evidence>
<proteinExistence type="inferred from homology"/>
<evidence type="ECO:0008006" key="8">
    <source>
        <dbReference type="Google" id="ProtNLM"/>
    </source>
</evidence>
<feature type="compositionally biased region" description="Basic and acidic residues" evidence="5">
    <location>
        <begin position="600"/>
        <end position="615"/>
    </location>
</feature>
<dbReference type="AlphaFoldDB" id="A0A8K0L0I1"/>
<comment type="similarity">
    <text evidence="1 4">Belongs to the universal ribosomal protein uS2 family.</text>
</comment>
<dbReference type="HAMAP" id="MF_00291_B">
    <property type="entry name" value="Ribosomal_uS2_B"/>
    <property type="match status" value="1"/>
</dbReference>
<feature type="compositionally biased region" description="Polar residues" evidence="5">
    <location>
        <begin position="48"/>
        <end position="63"/>
    </location>
</feature>
<name>A0A8K0L0I1_9PEZI</name>
<dbReference type="Gene3D" id="3.40.50.10490">
    <property type="entry name" value="Glucose-6-phosphate isomerase like protein, domain 1"/>
    <property type="match status" value="1"/>
</dbReference>
<evidence type="ECO:0000256" key="2">
    <source>
        <dbReference type="ARBA" id="ARBA00022980"/>
    </source>
</evidence>
<dbReference type="Proteomes" id="UP000809789">
    <property type="component" value="Unassembled WGS sequence"/>
</dbReference>
<evidence type="ECO:0000313" key="6">
    <source>
        <dbReference type="EMBL" id="KAG8625386.1"/>
    </source>
</evidence>
<dbReference type="InterPro" id="IPR023591">
    <property type="entry name" value="Ribosomal_uS2_flav_dom_sf"/>
</dbReference>
<dbReference type="InterPro" id="IPR001865">
    <property type="entry name" value="Ribosomal_uS2"/>
</dbReference>
<dbReference type="GO" id="GO:0005763">
    <property type="term" value="C:mitochondrial small ribosomal subunit"/>
    <property type="evidence" value="ECO:0007669"/>
    <property type="project" value="TreeGrafter"/>
</dbReference>
<keyword evidence="3 4" id="KW-0687">Ribonucleoprotein</keyword>